<dbReference type="InterPro" id="IPR000304">
    <property type="entry name" value="Pyrroline-COOH_reductase"/>
</dbReference>
<dbReference type="PROSITE" id="PS00521">
    <property type="entry name" value="P5CR"/>
    <property type="match status" value="1"/>
</dbReference>
<comment type="function">
    <text evidence="5">Catalyzes the reduction of 1-pyrroline-5-carboxylate (PCA) to L-proline.</text>
</comment>
<dbReference type="PANTHER" id="PTHR11645:SF0">
    <property type="entry name" value="PYRROLINE-5-CARBOXYLATE REDUCTASE 3"/>
    <property type="match status" value="1"/>
</dbReference>
<evidence type="ECO:0000256" key="3">
    <source>
        <dbReference type="ARBA" id="ARBA00022857"/>
    </source>
</evidence>
<evidence type="ECO:0000313" key="11">
    <source>
        <dbReference type="Proteomes" id="UP000767854"/>
    </source>
</evidence>
<dbReference type="HAMAP" id="MF_01925">
    <property type="entry name" value="P5C_reductase"/>
    <property type="match status" value="1"/>
</dbReference>
<name>A0ABS2MTA8_9FIRM</name>
<dbReference type="PANTHER" id="PTHR11645">
    <property type="entry name" value="PYRROLINE-5-CARBOXYLATE REDUCTASE"/>
    <property type="match status" value="1"/>
</dbReference>
<dbReference type="SUPFAM" id="SSF51735">
    <property type="entry name" value="NAD(P)-binding Rossmann-fold domains"/>
    <property type="match status" value="1"/>
</dbReference>
<sequence>MYKIGFIGGGNMASAIVKGLISQNEFTHDDVIVSVKQAESLSRIEKTLQVHATRNNLEVVKNSNIIVLAVKPHLIGSVLSETAHLFTDTQIIISIAAGVTLDQLENQIPKGKIFRAMPNTPAAVNAGMTSICSNIQVSDTSYETVKRIFNAIGASAVIEERLMHAAIAVHGSSPAYVYMMIEAMGDAGVLLGLPRQEAYRMAAQTVMGSAKMFLDLDLHPGALKDQVTSPGGTTIEAVSTLESNGFRNALIEAMKAAANKSIQMSS</sequence>
<dbReference type="Proteomes" id="UP000767854">
    <property type="component" value="Unassembled WGS sequence"/>
</dbReference>
<dbReference type="SUPFAM" id="SSF48179">
    <property type="entry name" value="6-phosphogluconate dehydrogenase C-terminal domain-like"/>
    <property type="match status" value="1"/>
</dbReference>
<dbReference type="EMBL" id="JAFBDT010000022">
    <property type="protein sequence ID" value="MBM7562585.1"/>
    <property type="molecule type" value="Genomic_DNA"/>
</dbReference>
<keyword evidence="3 5" id="KW-0521">NADP</keyword>
<dbReference type="Gene3D" id="3.40.50.720">
    <property type="entry name" value="NAD(P)-binding Rossmann-like Domain"/>
    <property type="match status" value="1"/>
</dbReference>
<dbReference type="PIRSF" id="PIRSF000193">
    <property type="entry name" value="Pyrrol-5-carb_rd"/>
    <property type="match status" value="1"/>
</dbReference>
<evidence type="ECO:0000256" key="6">
    <source>
        <dbReference type="NCBIfam" id="TIGR00112"/>
    </source>
</evidence>
<comment type="catalytic activity">
    <reaction evidence="5 7">
        <text>L-proline + NADP(+) = (S)-1-pyrroline-5-carboxylate + NADPH + 2 H(+)</text>
        <dbReference type="Rhea" id="RHEA:14109"/>
        <dbReference type="ChEBI" id="CHEBI:15378"/>
        <dbReference type="ChEBI" id="CHEBI:17388"/>
        <dbReference type="ChEBI" id="CHEBI:57783"/>
        <dbReference type="ChEBI" id="CHEBI:58349"/>
        <dbReference type="ChEBI" id="CHEBI:60039"/>
        <dbReference type="EC" id="1.5.1.2"/>
    </reaction>
</comment>
<comment type="subcellular location">
    <subcellularLocation>
        <location evidence="5">Cytoplasm</location>
    </subcellularLocation>
</comment>
<evidence type="ECO:0000256" key="2">
    <source>
        <dbReference type="ARBA" id="ARBA00022650"/>
    </source>
</evidence>
<protein>
    <recommendedName>
        <fullName evidence="5 6">Pyrroline-5-carboxylate reductase</fullName>
        <shortName evidence="5">P5C reductase</shortName>
        <shortName evidence="5">P5CR</shortName>
        <ecNumber evidence="5 6">1.5.1.2</ecNumber>
    </recommendedName>
    <alternativeName>
        <fullName evidence="5">PCA reductase</fullName>
    </alternativeName>
</protein>
<comment type="caution">
    <text evidence="10">The sequence shown here is derived from an EMBL/GenBank/DDBJ whole genome shotgun (WGS) entry which is preliminary data.</text>
</comment>
<evidence type="ECO:0000256" key="4">
    <source>
        <dbReference type="ARBA" id="ARBA00023002"/>
    </source>
</evidence>
<evidence type="ECO:0000256" key="7">
    <source>
        <dbReference type="RuleBase" id="RU003903"/>
    </source>
</evidence>
<gene>
    <name evidence="5" type="primary">proC</name>
    <name evidence="10" type="ORF">JOC49_002146</name>
</gene>
<dbReference type="Pfam" id="PF03807">
    <property type="entry name" value="F420_oxidored"/>
    <property type="match status" value="1"/>
</dbReference>
<feature type="domain" description="Pyrroline-5-carboxylate reductase catalytic N-terminal" evidence="8">
    <location>
        <begin position="3"/>
        <end position="98"/>
    </location>
</feature>
<keyword evidence="11" id="KW-1185">Reference proteome</keyword>
<keyword evidence="5 7" id="KW-0028">Amino-acid biosynthesis</keyword>
<comment type="catalytic activity">
    <reaction evidence="5">
        <text>L-proline + NAD(+) = (S)-1-pyrroline-5-carboxylate + NADH + 2 H(+)</text>
        <dbReference type="Rhea" id="RHEA:14105"/>
        <dbReference type="ChEBI" id="CHEBI:15378"/>
        <dbReference type="ChEBI" id="CHEBI:17388"/>
        <dbReference type="ChEBI" id="CHEBI:57540"/>
        <dbReference type="ChEBI" id="CHEBI:57945"/>
        <dbReference type="ChEBI" id="CHEBI:60039"/>
        <dbReference type="EC" id="1.5.1.2"/>
    </reaction>
</comment>
<reference evidence="10 11" key="1">
    <citation type="submission" date="2021-01" db="EMBL/GenBank/DDBJ databases">
        <title>Genomic Encyclopedia of Type Strains, Phase IV (KMG-IV): sequencing the most valuable type-strain genomes for metagenomic binning, comparative biology and taxonomic classification.</title>
        <authorList>
            <person name="Goeker M."/>
        </authorList>
    </citation>
    <scope>NUCLEOTIDE SEQUENCE [LARGE SCALE GENOMIC DNA]</scope>
    <source>
        <strain evidence="10 11">DSM 24436</strain>
    </source>
</reference>
<evidence type="ECO:0000256" key="5">
    <source>
        <dbReference type="HAMAP-Rule" id="MF_01925"/>
    </source>
</evidence>
<organism evidence="10 11">
    <name type="scientific">Fusibacter tunisiensis</name>
    <dbReference type="NCBI Taxonomy" id="1008308"/>
    <lineage>
        <taxon>Bacteria</taxon>
        <taxon>Bacillati</taxon>
        <taxon>Bacillota</taxon>
        <taxon>Clostridia</taxon>
        <taxon>Eubacteriales</taxon>
        <taxon>Eubacteriales Family XII. Incertae Sedis</taxon>
        <taxon>Fusibacter</taxon>
    </lineage>
</organism>
<dbReference type="InterPro" id="IPR036291">
    <property type="entry name" value="NAD(P)-bd_dom_sf"/>
</dbReference>
<keyword evidence="2 5" id="KW-0641">Proline biosynthesis</keyword>
<comment type="pathway">
    <text evidence="5 7">Amino-acid biosynthesis; L-proline biosynthesis; L-proline from L-glutamate 5-semialdehyde: step 1/1.</text>
</comment>
<keyword evidence="4 5" id="KW-0560">Oxidoreductase</keyword>
<evidence type="ECO:0000313" key="10">
    <source>
        <dbReference type="EMBL" id="MBM7562585.1"/>
    </source>
</evidence>
<dbReference type="Pfam" id="PF14748">
    <property type="entry name" value="P5CR_dimer"/>
    <property type="match status" value="1"/>
</dbReference>
<dbReference type="InterPro" id="IPR053790">
    <property type="entry name" value="P5CR-like_CS"/>
</dbReference>
<evidence type="ECO:0000256" key="1">
    <source>
        <dbReference type="ARBA" id="ARBA00005525"/>
    </source>
</evidence>
<dbReference type="InterPro" id="IPR029036">
    <property type="entry name" value="P5CR_dimer"/>
</dbReference>
<evidence type="ECO:0000259" key="9">
    <source>
        <dbReference type="Pfam" id="PF14748"/>
    </source>
</evidence>
<dbReference type="EC" id="1.5.1.2" evidence="5 6"/>
<feature type="domain" description="Pyrroline-5-carboxylate reductase dimerisation" evidence="9">
    <location>
        <begin position="160"/>
        <end position="264"/>
    </location>
</feature>
<dbReference type="InterPro" id="IPR028939">
    <property type="entry name" value="P5C_Rdtase_cat_N"/>
</dbReference>
<dbReference type="Gene3D" id="1.10.3730.10">
    <property type="entry name" value="ProC C-terminal domain-like"/>
    <property type="match status" value="1"/>
</dbReference>
<keyword evidence="5" id="KW-0963">Cytoplasm</keyword>
<dbReference type="RefSeq" id="WP_204665013.1">
    <property type="nucleotide sequence ID" value="NZ_JAFBDT010000022.1"/>
</dbReference>
<accession>A0ABS2MTA8</accession>
<proteinExistence type="inferred from homology"/>
<dbReference type="GO" id="GO:0004735">
    <property type="term" value="F:pyrroline-5-carboxylate reductase activity"/>
    <property type="evidence" value="ECO:0007669"/>
    <property type="project" value="UniProtKB-EC"/>
</dbReference>
<evidence type="ECO:0000259" key="8">
    <source>
        <dbReference type="Pfam" id="PF03807"/>
    </source>
</evidence>
<dbReference type="NCBIfam" id="TIGR00112">
    <property type="entry name" value="proC"/>
    <property type="match status" value="1"/>
</dbReference>
<comment type="similarity">
    <text evidence="1 5 7">Belongs to the pyrroline-5-carboxylate reductase family.</text>
</comment>
<dbReference type="InterPro" id="IPR008927">
    <property type="entry name" value="6-PGluconate_DH-like_C_sf"/>
</dbReference>